<dbReference type="AlphaFoldDB" id="A0A6B0GSE9"/>
<dbReference type="Proteomes" id="UP000451471">
    <property type="component" value="Unassembled WGS sequence"/>
</dbReference>
<feature type="compositionally biased region" description="Basic and acidic residues" evidence="1">
    <location>
        <begin position="49"/>
        <end position="64"/>
    </location>
</feature>
<evidence type="ECO:0000256" key="1">
    <source>
        <dbReference type="SAM" id="MobiDB-lite"/>
    </source>
</evidence>
<protein>
    <submittedName>
        <fullName evidence="2">Uncharacterized protein</fullName>
    </submittedName>
</protein>
<evidence type="ECO:0000313" key="3">
    <source>
        <dbReference type="Proteomes" id="UP000451471"/>
    </source>
</evidence>
<organism evidence="2 3">
    <name type="scientific">Halomarina oriensis</name>
    <dbReference type="NCBI Taxonomy" id="671145"/>
    <lineage>
        <taxon>Archaea</taxon>
        <taxon>Methanobacteriati</taxon>
        <taxon>Methanobacteriota</taxon>
        <taxon>Stenosarchaea group</taxon>
        <taxon>Halobacteria</taxon>
        <taxon>Halobacteriales</taxon>
        <taxon>Natronomonadaceae</taxon>
        <taxon>Halomarina</taxon>
    </lineage>
</organism>
<dbReference type="RefSeq" id="WP_158204718.1">
    <property type="nucleotide sequence ID" value="NZ_WSZK01000016.1"/>
</dbReference>
<comment type="caution">
    <text evidence="2">The sequence shown here is derived from an EMBL/GenBank/DDBJ whole genome shotgun (WGS) entry which is preliminary data.</text>
</comment>
<feature type="region of interest" description="Disordered" evidence="1">
    <location>
        <begin position="18"/>
        <end position="90"/>
    </location>
</feature>
<reference evidence="2 3" key="1">
    <citation type="submission" date="2019-12" db="EMBL/GenBank/DDBJ databases">
        <title>Halocatena pleomorpha gen. nov. sp. nov., an extremely halophilic archaeon of family Halobacteriaceae isolated from saltpan soil.</title>
        <authorList>
            <person name="Pal Y."/>
            <person name="Verma A."/>
            <person name="Krishnamurthi S."/>
            <person name="Kumar P."/>
        </authorList>
    </citation>
    <scope>NUCLEOTIDE SEQUENCE [LARGE SCALE GENOMIC DNA]</scope>
    <source>
        <strain evidence="2 3">JCM 16495</strain>
    </source>
</reference>
<sequence>MDVDDTKERVGRLAISRQTEMEMSHAPRADRLVTDDANEPPSGCNAVVVEERPERRNPDPEFRRVGRAPGTVLGDGVDEMASERSGSGGW</sequence>
<keyword evidence="3" id="KW-1185">Reference proteome</keyword>
<feature type="compositionally biased region" description="Basic and acidic residues" evidence="1">
    <location>
        <begin position="19"/>
        <end position="34"/>
    </location>
</feature>
<dbReference type="EMBL" id="WSZK01000016">
    <property type="protein sequence ID" value="MWG35025.1"/>
    <property type="molecule type" value="Genomic_DNA"/>
</dbReference>
<proteinExistence type="predicted"/>
<name>A0A6B0GSE9_9EURY</name>
<accession>A0A6B0GSE9</accession>
<gene>
    <name evidence="2" type="ORF">GQS65_11100</name>
</gene>
<evidence type="ECO:0000313" key="2">
    <source>
        <dbReference type="EMBL" id="MWG35025.1"/>
    </source>
</evidence>